<name>A0ABV6PDX8_9MICC</name>
<accession>A0ABV6PDX8</accession>
<keyword evidence="1" id="KW-0805">Transcription regulation</keyword>
<dbReference type="Pfam" id="PF09339">
    <property type="entry name" value="HTH_IclR"/>
    <property type="match status" value="1"/>
</dbReference>
<dbReference type="Gene3D" id="1.10.10.10">
    <property type="entry name" value="Winged helix-like DNA-binding domain superfamily/Winged helix DNA-binding domain"/>
    <property type="match status" value="1"/>
</dbReference>
<sequence>MSATKGPVTKSGGVQSVERAFDLLQHIADSGGQTTLSELSEQTPLPLPTIHRLLRTLSMLGYVRQLPNRRYSLGPGLIRLGEVASRQLGSVTMPYLRHLVSELGETANVAVLDVDMVVYIAQVPSPHSMRMFTEVGRRAHTHDTGVGKAMLATLPNEQVESIVTSAGMPTPTPKSLGTYESLVEDLEDIRQRGYSIDEEEQELGVRCFAVAIPDAPTEMAISVSGPTSRVDEDFAQRAVPLLLEAARGISADLAAAGNA</sequence>
<proteinExistence type="predicted"/>
<dbReference type="PROSITE" id="PS51077">
    <property type="entry name" value="HTH_ICLR"/>
    <property type="match status" value="1"/>
</dbReference>
<dbReference type="SUPFAM" id="SSF55781">
    <property type="entry name" value="GAF domain-like"/>
    <property type="match status" value="1"/>
</dbReference>
<dbReference type="EMBL" id="JBHLUB010000032">
    <property type="protein sequence ID" value="MFC0582876.1"/>
    <property type="molecule type" value="Genomic_DNA"/>
</dbReference>
<evidence type="ECO:0000259" key="5">
    <source>
        <dbReference type="PROSITE" id="PS51078"/>
    </source>
</evidence>
<dbReference type="Proteomes" id="UP001589862">
    <property type="component" value="Unassembled WGS sequence"/>
</dbReference>
<evidence type="ECO:0000256" key="1">
    <source>
        <dbReference type="ARBA" id="ARBA00023015"/>
    </source>
</evidence>
<feature type="domain" description="IclR-ED" evidence="5">
    <location>
        <begin position="76"/>
        <end position="255"/>
    </location>
</feature>
<dbReference type="InterPro" id="IPR036390">
    <property type="entry name" value="WH_DNA-bd_sf"/>
</dbReference>
<evidence type="ECO:0000256" key="3">
    <source>
        <dbReference type="ARBA" id="ARBA00023163"/>
    </source>
</evidence>
<keyword evidence="7" id="KW-1185">Reference proteome</keyword>
<reference evidence="6 7" key="1">
    <citation type="submission" date="2024-09" db="EMBL/GenBank/DDBJ databases">
        <authorList>
            <person name="Sun Q."/>
            <person name="Mori K."/>
        </authorList>
    </citation>
    <scope>NUCLEOTIDE SEQUENCE [LARGE SCALE GENOMIC DNA]</scope>
    <source>
        <strain evidence="6 7">NCAIM B.02604</strain>
    </source>
</reference>
<keyword evidence="3" id="KW-0804">Transcription</keyword>
<keyword evidence="2" id="KW-0238">DNA-binding</keyword>
<gene>
    <name evidence="6" type="ORF">ACFFFR_10900</name>
</gene>
<dbReference type="PANTHER" id="PTHR30136:SF24">
    <property type="entry name" value="HTH-TYPE TRANSCRIPTIONAL REPRESSOR ALLR"/>
    <property type="match status" value="1"/>
</dbReference>
<dbReference type="InterPro" id="IPR036388">
    <property type="entry name" value="WH-like_DNA-bd_sf"/>
</dbReference>
<comment type="caution">
    <text evidence="6">The sequence shown here is derived from an EMBL/GenBank/DDBJ whole genome shotgun (WGS) entry which is preliminary data.</text>
</comment>
<dbReference type="Pfam" id="PF01614">
    <property type="entry name" value="IclR_C"/>
    <property type="match status" value="1"/>
</dbReference>
<dbReference type="Gene3D" id="3.30.450.40">
    <property type="match status" value="1"/>
</dbReference>
<dbReference type="SMART" id="SM00346">
    <property type="entry name" value="HTH_ICLR"/>
    <property type="match status" value="1"/>
</dbReference>
<evidence type="ECO:0000313" key="7">
    <source>
        <dbReference type="Proteomes" id="UP001589862"/>
    </source>
</evidence>
<evidence type="ECO:0000256" key="2">
    <source>
        <dbReference type="ARBA" id="ARBA00023125"/>
    </source>
</evidence>
<dbReference type="PANTHER" id="PTHR30136">
    <property type="entry name" value="HELIX-TURN-HELIX TRANSCRIPTIONAL REGULATOR, ICLR FAMILY"/>
    <property type="match status" value="1"/>
</dbReference>
<evidence type="ECO:0000259" key="4">
    <source>
        <dbReference type="PROSITE" id="PS51077"/>
    </source>
</evidence>
<dbReference type="PROSITE" id="PS51078">
    <property type="entry name" value="ICLR_ED"/>
    <property type="match status" value="1"/>
</dbReference>
<dbReference type="InterPro" id="IPR050707">
    <property type="entry name" value="HTH_MetabolicPath_Reg"/>
</dbReference>
<feature type="domain" description="HTH iclR-type" evidence="4">
    <location>
        <begin position="14"/>
        <end position="75"/>
    </location>
</feature>
<dbReference type="SUPFAM" id="SSF46785">
    <property type="entry name" value="Winged helix' DNA-binding domain"/>
    <property type="match status" value="1"/>
</dbReference>
<protein>
    <submittedName>
        <fullName evidence="6">IclR family transcriptional regulator</fullName>
    </submittedName>
</protein>
<dbReference type="InterPro" id="IPR014757">
    <property type="entry name" value="Tscrpt_reg_IclR_C"/>
</dbReference>
<dbReference type="RefSeq" id="WP_377460384.1">
    <property type="nucleotide sequence ID" value="NZ_JBHLUB010000032.1"/>
</dbReference>
<dbReference type="InterPro" id="IPR005471">
    <property type="entry name" value="Tscrpt_reg_IclR_N"/>
</dbReference>
<evidence type="ECO:0000313" key="6">
    <source>
        <dbReference type="EMBL" id="MFC0582876.1"/>
    </source>
</evidence>
<dbReference type="InterPro" id="IPR029016">
    <property type="entry name" value="GAF-like_dom_sf"/>
</dbReference>
<organism evidence="6 7">
    <name type="scientific">Micrococcoides hystricis</name>
    <dbReference type="NCBI Taxonomy" id="1572761"/>
    <lineage>
        <taxon>Bacteria</taxon>
        <taxon>Bacillati</taxon>
        <taxon>Actinomycetota</taxon>
        <taxon>Actinomycetes</taxon>
        <taxon>Micrococcales</taxon>
        <taxon>Micrococcaceae</taxon>
        <taxon>Micrococcoides</taxon>
    </lineage>
</organism>